<keyword evidence="8 9" id="KW-0472">Membrane</keyword>
<dbReference type="GO" id="GO:0000139">
    <property type="term" value="C:Golgi membrane"/>
    <property type="evidence" value="ECO:0007669"/>
    <property type="project" value="UniProtKB-SubCell"/>
</dbReference>
<proteinExistence type="inferred from homology"/>
<dbReference type="AlphaFoldDB" id="A0A6P7JG61"/>
<feature type="transmembrane region" description="Helical" evidence="9">
    <location>
        <begin position="152"/>
        <end position="171"/>
    </location>
</feature>
<keyword evidence="4 9" id="KW-0256">Endoplasmic reticulum</keyword>
<dbReference type="PANTHER" id="PTHR14083:SF1">
    <property type="entry name" value="PROTEIN YIF1B"/>
    <property type="match status" value="1"/>
</dbReference>
<organism evidence="11 12">
    <name type="scientific">Parambassis ranga</name>
    <name type="common">Indian glassy fish</name>
    <dbReference type="NCBI Taxonomy" id="210632"/>
    <lineage>
        <taxon>Eukaryota</taxon>
        <taxon>Metazoa</taxon>
        <taxon>Chordata</taxon>
        <taxon>Craniata</taxon>
        <taxon>Vertebrata</taxon>
        <taxon>Euteleostomi</taxon>
        <taxon>Actinopterygii</taxon>
        <taxon>Neopterygii</taxon>
        <taxon>Teleostei</taxon>
        <taxon>Neoteleostei</taxon>
        <taxon>Acanthomorphata</taxon>
        <taxon>Ovalentaria</taxon>
        <taxon>Ambassidae</taxon>
        <taxon>Parambassis</taxon>
    </lineage>
</organism>
<dbReference type="RefSeq" id="XP_028274776.1">
    <property type="nucleotide sequence ID" value="XM_028418975.1"/>
</dbReference>
<dbReference type="Proteomes" id="UP000515145">
    <property type="component" value="Chromosome 13"/>
</dbReference>
<feature type="transmembrane region" description="Helical" evidence="9">
    <location>
        <begin position="243"/>
        <end position="263"/>
    </location>
</feature>
<feature type="transmembrane region" description="Helical" evidence="9">
    <location>
        <begin position="183"/>
        <end position="205"/>
    </location>
</feature>
<keyword evidence="3 9" id="KW-0812">Transmembrane</keyword>
<dbReference type="FunCoup" id="A0A6P7JG61">
    <property type="interactions" value="1640"/>
</dbReference>
<keyword evidence="2 9" id="KW-0813">Transport</keyword>
<keyword evidence="11" id="KW-1185">Reference proteome</keyword>
<evidence type="ECO:0000256" key="6">
    <source>
        <dbReference type="ARBA" id="ARBA00022989"/>
    </source>
</evidence>
<evidence type="ECO:0000313" key="12">
    <source>
        <dbReference type="RefSeq" id="XP_028274776.1"/>
    </source>
</evidence>
<keyword evidence="5 9" id="KW-0653">Protein transport</keyword>
<name>A0A6P7JG61_9TELE</name>
<keyword evidence="7 9" id="KW-0333">Golgi apparatus</keyword>
<sequence length="309" mass="34208">MDYTATQSGFRQRKLQPNMRLRNSSTDAADGSQLFEDTSGAGPGSQAGYSRNHQAGPQAAGFPGQSLLSDPMSNLAMAYGSSLASQGKEMVDKNLDRFIPISKLKYYFAVDTVYVGKKLGLLVFPYMHQNWEVSYQQDTPVAPRFDVNAPDLYIPAMGFITYVLVAGLALGTQNRFSPELLGVQASSAFVWLIMEVLAVLLSLYLVTVNTDLTTIDLLAFSGYKYVGMIVGVVSGLLFGRLAYYLSLLWCCAAIFVFMIRTLRLKLLSEAAAEGRLVRGARNQLRMYLTMSIAAAQPIFMYWLTYHLIR</sequence>
<dbReference type="GeneID" id="114444435"/>
<dbReference type="GO" id="GO:0005793">
    <property type="term" value="C:endoplasmic reticulum-Golgi intermediate compartment"/>
    <property type="evidence" value="ECO:0007669"/>
    <property type="project" value="UniProtKB-UniRule"/>
</dbReference>
<comment type="function">
    <text evidence="9">Has a role in transport between endoplasmic reticulum and Golgi.</text>
</comment>
<evidence type="ECO:0000256" key="8">
    <source>
        <dbReference type="ARBA" id="ARBA00023136"/>
    </source>
</evidence>
<feature type="region of interest" description="Disordered" evidence="10">
    <location>
        <begin position="1"/>
        <end position="63"/>
    </location>
</feature>
<feature type="transmembrane region" description="Helical" evidence="9">
    <location>
        <begin position="217"/>
        <end position="237"/>
    </location>
</feature>
<dbReference type="OrthoDB" id="337750at2759"/>
<evidence type="ECO:0000256" key="5">
    <source>
        <dbReference type="ARBA" id="ARBA00022927"/>
    </source>
</evidence>
<comment type="similarity">
    <text evidence="1 9">Belongs to the YIF1 family.</text>
</comment>
<reference evidence="12" key="1">
    <citation type="submission" date="2025-08" db="UniProtKB">
        <authorList>
            <consortium name="RefSeq"/>
        </authorList>
    </citation>
    <scope>IDENTIFICATION</scope>
</reference>
<dbReference type="GO" id="GO:0006888">
    <property type="term" value="P:endoplasmic reticulum to Golgi vesicle-mediated transport"/>
    <property type="evidence" value="ECO:0007669"/>
    <property type="project" value="UniProtKB-UniRule"/>
</dbReference>
<dbReference type="Pfam" id="PF03878">
    <property type="entry name" value="YIF1"/>
    <property type="match status" value="1"/>
</dbReference>
<evidence type="ECO:0000256" key="10">
    <source>
        <dbReference type="SAM" id="MobiDB-lite"/>
    </source>
</evidence>
<accession>A0A6P7JG61</accession>
<evidence type="ECO:0000256" key="9">
    <source>
        <dbReference type="RuleBase" id="RU368073"/>
    </source>
</evidence>
<evidence type="ECO:0000256" key="4">
    <source>
        <dbReference type="ARBA" id="ARBA00022824"/>
    </source>
</evidence>
<evidence type="ECO:0000256" key="3">
    <source>
        <dbReference type="ARBA" id="ARBA00022692"/>
    </source>
</evidence>
<comment type="subcellular location">
    <subcellularLocation>
        <location evidence="9">Endoplasmic reticulum membrane</location>
        <topology evidence="9">Multi-pass membrane protein</topology>
    </subcellularLocation>
    <subcellularLocation>
        <location evidence="9">Golgi apparatus membrane</location>
        <topology evidence="9">Multi-pass membrane protein</topology>
    </subcellularLocation>
</comment>
<evidence type="ECO:0000313" key="11">
    <source>
        <dbReference type="Proteomes" id="UP000515145"/>
    </source>
</evidence>
<evidence type="ECO:0000256" key="7">
    <source>
        <dbReference type="ARBA" id="ARBA00023034"/>
    </source>
</evidence>
<dbReference type="GO" id="GO:0005789">
    <property type="term" value="C:endoplasmic reticulum membrane"/>
    <property type="evidence" value="ECO:0007669"/>
    <property type="project" value="UniProtKB-SubCell"/>
</dbReference>
<gene>
    <name evidence="12" type="primary">yif1b</name>
</gene>
<dbReference type="GO" id="GO:0015031">
    <property type="term" value="P:protein transport"/>
    <property type="evidence" value="ECO:0007669"/>
    <property type="project" value="UniProtKB-KW"/>
</dbReference>
<dbReference type="GO" id="GO:0030134">
    <property type="term" value="C:COPII-coated ER to Golgi transport vesicle"/>
    <property type="evidence" value="ECO:0007669"/>
    <property type="project" value="TreeGrafter"/>
</dbReference>
<dbReference type="CTD" id="90522"/>
<feature type="transmembrane region" description="Helical" evidence="9">
    <location>
        <begin position="284"/>
        <end position="303"/>
    </location>
</feature>
<evidence type="ECO:0000256" key="2">
    <source>
        <dbReference type="ARBA" id="ARBA00022448"/>
    </source>
</evidence>
<feature type="compositionally biased region" description="Polar residues" evidence="10">
    <location>
        <begin position="1"/>
        <end position="10"/>
    </location>
</feature>
<keyword evidence="6 9" id="KW-1133">Transmembrane helix</keyword>
<evidence type="ECO:0000256" key="1">
    <source>
        <dbReference type="ARBA" id="ARBA00009727"/>
    </source>
</evidence>
<dbReference type="InParanoid" id="A0A6P7JG61"/>
<dbReference type="PANTHER" id="PTHR14083">
    <property type="entry name" value="YIP1 INTERACTING FACTOR HOMOLOG YIF1 PROTEIN"/>
    <property type="match status" value="1"/>
</dbReference>
<protein>
    <recommendedName>
        <fullName evidence="9">Protein YIF1</fullName>
    </recommendedName>
</protein>
<dbReference type="InterPro" id="IPR005578">
    <property type="entry name" value="Yif1_fam"/>
</dbReference>